<sequence>MKSIIPLIARIFVAAIFLMAGAGKIANPAGTQEYMAAHGMPYTWLFLLGAIVVEILGGLSLVLGLKARLGAWVLALFLVPTTLIFHTEFSDQMQLILFMENIAIIGGLLMIASCGPGRLSMDRRG</sequence>
<evidence type="ECO:0000256" key="2">
    <source>
        <dbReference type="ARBA" id="ARBA00006679"/>
    </source>
</evidence>
<evidence type="ECO:0000313" key="9">
    <source>
        <dbReference type="Proteomes" id="UP000052008"/>
    </source>
</evidence>
<evidence type="ECO:0000256" key="4">
    <source>
        <dbReference type="ARBA" id="ARBA00022692"/>
    </source>
</evidence>
<dbReference type="PATRIC" id="fig|1703770.3.peg.766"/>
<evidence type="ECO:0000256" key="3">
    <source>
        <dbReference type="ARBA" id="ARBA00022475"/>
    </source>
</evidence>
<proteinExistence type="inferred from homology"/>
<keyword evidence="3" id="KW-1003">Cell membrane</keyword>
<gene>
    <name evidence="8" type="ORF">AMJ39_08680</name>
</gene>
<evidence type="ECO:0000256" key="1">
    <source>
        <dbReference type="ARBA" id="ARBA00004651"/>
    </source>
</evidence>
<accession>A0A0S7WPJ0</accession>
<dbReference type="EMBL" id="LIZS01000078">
    <property type="protein sequence ID" value="KPJ52085.1"/>
    <property type="molecule type" value="Genomic_DNA"/>
</dbReference>
<evidence type="ECO:0008006" key="10">
    <source>
        <dbReference type="Google" id="ProtNLM"/>
    </source>
</evidence>
<feature type="transmembrane region" description="Helical" evidence="7">
    <location>
        <begin position="93"/>
        <end position="114"/>
    </location>
</feature>
<dbReference type="Pfam" id="PF07681">
    <property type="entry name" value="DoxX"/>
    <property type="match status" value="1"/>
</dbReference>
<keyword evidence="4 7" id="KW-0812">Transmembrane</keyword>
<organism evidence="8 9">
    <name type="scientific">candidate division TA06 bacterium DG_24</name>
    <dbReference type="NCBI Taxonomy" id="1703770"/>
    <lineage>
        <taxon>Bacteria</taxon>
        <taxon>Bacteria division TA06</taxon>
    </lineage>
</organism>
<dbReference type="InterPro" id="IPR051907">
    <property type="entry name" value="DoxX-like_oxidoreductase"/>
</dbReference>
<reference evidence="8 9" key="1">
    <citation type="journal article" date="2015" name="Microbiome">
        <title>Genomic resolution of linkages in carbon, nitrogen, and sulfur cycling among widespread estuary sediment bacteria.</title>
        <authorList>
            <person name="Baker B.J."/>
            <person name="Lazar C.S."/>
            <person name="Teske A.P."/>
            <person name="Dick G.J."/>
        </authorList>
    </citation>
    <scope>NUCLEOTIDE SEQUENCE [LARGE SCALE GENOMIC DNA]</scope>
    <source>
        <strain evidence="8">DG_24</strain>
    </source>
</reference>
<feature type="transmembrane region" description="Helical" evidence="7">
    <location>
        <begin position="69"/>
        <end position="87"/>
    </location>
</feature>
<evidence type="ECO:0000256" key="7">
    <source>
        <dbReference type="SAM" id="Phobius"/>
    </source>
</evidence>
<dbReference type="Proteomes" id="UP000052008">
    <property type="component" value="Unassembled WGS sequence"/>
</dbReference>
<protein>
    <recommendedName>
        <fullName evidence="10">DoxX family protein</fullName>
    </recommendedName>
</protein>
<dbReference type="AlphaFoldDB" id="A0A0S7WPJ0"/>
<comment type="similarity">
    <text evidence="2">Belongs to the DoxX family.</text>
</comment>
<dbReference type="PANTHER" id="PTHR33452:SF1">
    <property type="entry name" value="INNER MEMBRANE PROTEIN YPHA-RELATED"/>
    <property type="match status" value="1"/>
</dbReference>
<keyword evidence="6 7" id="KW-0472">Membrane</keyword>
<evidence type="ECO:0000256" key="6">
    <source>
        <dbReference type="ARBA" id="ARBA00023136"/>
    </source>
</evidence>
<dbReference type="InterPro" id="IPR032808">
    <property type="entry name" value="DoxX"/>
</dbReference>
<evidence type="ECO:0000313" key="8">
    <source>
        <dbReference type="EMBL" id="KPJ52085.1"/>
    </source>
</evidence>
<keyword evidence="5 7" id="KW-1133">Transmembrane helix</keyword>
<comment type="caution">
    <text evidence="8">The sequence shown here is derived from an EMBL/GenBank/DDBJ whole genome shotgun (WGS) entry which is preliminary data.</text>
</comment>
<dbReference type="GO" id="GO:0005886">
    <property type="term" value="C:plasma membrane"/>
    <property type="evidence" value="ECO:0007669"/>
    <property type="project" value="UniProtKB-SubCell"/>
</dbReference>
<dbReference type="STRING" id="1703770.AMJ39_08680"/>
<dbReference type="PANTHER" id="PTHR33452">
    <property type="entry name" value="OXIDOREDUCTASE CATD-RELATED"/>
    <property type="match status" value="1"/>
</dbReference>
<name>A0A0S7WPJ0_UNCT6</name>
<evidence type="ECO:0000256" key="5">
    <source>
        <dbReference type="ARBA" id="ARBA00022989"/>
    </source>
</evidence>
<comment type="subcellular location">
    <subcellularLocation>
        <location evidence="1">Cell membrane</location>
        <topology evidence="1">Multi-pass membrane protein</topology>
    </subcellularLocation>
</comment>
<feature type="transmembrane region" description="Helical" evidence="7">
    <location>
        <begin position="42"/>
        <end position="62"/>
    </location>
</feature>